<accession>Q754J1</accession>
<dbReference type="Proteomes" id="UP000000591">
    <property type="component" value="Chromosome VI"/>
</dbReference>
<evidence type="ECO:0000313" key="3">
    <source>
        <dbReference type="Proteomes" id="UP000000591"/>
    </source>
</evidence>
<dbReference type="STRING" id="284811.Q754J1"/>
<feature type="region of interest" description="Disordered" evidence="1">
    <location>
        <begin position="165"/>
        <end position="184"/>
    </location>
</feature>
<gene>
    <name evidence="2" type="ORF">AGOS_AFR083W</name>
</gene>
<dbReference type="PANTHER" id="PTHR12069:SF0">
    <property type="entry name" value="DNA-DIRECTED RNA POLYMERASE III SUBUNIT RPC5"/>
    <property type="match status" value="1"/>
</dbReference>
<dbReference type="InParanoid" id="Q754J1"/>
<dbReference type="OrthoDB" id="340681at2759"/>
<dbReference type="OMA" id="NCHASIK"/>
<name>Q754J1_EREGS</name>
<dbReference type="FunCoup" id="Q754J1">
    <property type="interactions" value="157"/>
</dbReference>
<dbReference type="PANTHER" id="PTHR12069">
    <property type="entry name" value="DNA-DIRECTED RNA POLYMERASES III 80 KDA POLYPEPTIDE RNA POLYMERASE III SUBUNIT 5"/>
    <property type="match status" value="1"/>
</dbReference>
<organism evidence="2 3">
    <name type="scientific">Eremothecium gossypii (strain ATCC 10895 / CBS 109.51 / FGSC 9923 / NRRL Y-1056)</name>
    <name type="common">Yeast</name>
    <name type="synonym">Ashbya gossypii</name>
    <dbReference type="NCBI Taxonomy" id="284811"/>
    <lineage>
        <taxon>Eukaryota</taxon>
        <taxon>Fungi</taxon>
        <taxon>Dikarya</taxon>
        <taxon>Ascomycota</taxon>
        <taxon>Saccharomycotina</taxon>
        <taxon>Saccharomycetes</taxon>
        <taxon>Saccharomycetales</taxon>
        <taxon>Saccharomycetaceae</taxon>
        <taxon>Eremothecium</taxon>
    </lineage>
</organism>
<evidence type="ECO:0000256" key="1">
    <source>
        <dbReference type="SAM" id="MobiDB-lite"/>
    </source>
</evidence>
<dbReference type="KEGG" id="ago:AGOS_AFR083W"/>
<reference evidence="3" key="2">
    <citation type="journal article" date="2013" name="G3 (Bethesda)">
        <title>Genomes of Ashbya fungi isolated from insects reveal four mating-type loci, numerous translocations, lack of transposons, and distinct gene duplications.</title>
        <authorList>
            <person name="Dietrich F.S."/>
            <person name="Voegeli S."/>
            <person name="Kuo S."/>
            <person name="Philippsen P."/>
        </authorList>
    </citation>
    <scope>GENOME REANNOTATION</scope>
    <source>
        <strain evidence="3">ATCC 10895 / CBS 109.51 / FGSC 9923 / NRRL Y-1056</strain>
    </source>
</reference>
<protein>
    <submittedName>
        <fullName evidence="2">AFR083Wp</fullName>
    </submittedName>
</protein>
<keyword evidence="3" id="KW-1185">Reference proteome</keyword>
<proteinExistence type="predicted"/>
<dbReference type="GeneID" id="4621873"/>
<reference evidence="2 3" key="1">
    <citation type="journal article" date="2004" name="Science">
        <title>The Ashbya gossypii genome as a tool for mapping the ancient Saccharomyces cerevisiae genome.</title>
        <authorList>
            <person name="Dietrich F.S."/>
            <person name="Voegeli S."/>
            <person name="Brachat S."/>
            <person name="Lerch A."/>
            <person name="Gates K."/>
            <person name="Steiner S."/>
            <person name="Mohr C."/>
            <person name="Pohlmann R."/>
            <person name="Luedi P."/>
            <person name="Choi S."/>
            <person name="Wing R.A."/>
            <person name="Flavier A."/>
            <person name="Gaffney T.D."/>
            <person name="Philippsen P."/>
        </authorList>
    </citation>
    <scope>NUCLEOTIDE SEQUENCE [LARGE SCALE GENOMIC DNA]</scope>
    <source>
        <strain evidence="3">ATCC 10895 / CBS 109.51 / FGSC 9923 / NRRL Y-1056</strain>
    </source>
</reference>
<dbReference type="Pfam" id="PF04801">
    <property type="entry name" value="RPC5"/>
    <property type="match status" value="1"/>
</dbReference>
<dbReference type="RefSeq" id="NP_985630.1">
    <property type="nucleotide sequence ID" value="NM_210984.1"/>
</dbReference>
<dbReference type="InterPro" id="IPR006886">
    <property type="entry name" value="RNA_pol_III_Rpc5"/>
</dbReference>
<dbReference type="GO" id="GO:0005634">
    <property type="term" value="C:nucleus"/>
    <property type="evidence" value="ECO:0007669"/>
    <property type="project" value="InterPro"/>
</dbReference>
<dbReference type="HOGENOM" id="CLU_072845_1_0_1"/>
<dbReference type="EMBL" id="AE016819">
    <property type="protein sequence ID" value="AAS53454.1"/>
    <property type="molecule type" value="Genomic_DNA"/>
</dbReference>
<dbReference type="eggNOG" id="KOG2354">
    <property type="taxonomic scope" value="Eukaryota"/>
</dbReference>
<dbReference type="GO" id="GO:0006351">
    <property type="term" value="P:DNA-templated transcription"/>
    <property type="evidence" value="ECO:0007669"/>
    <property type="project" value="InterPro"/>
</dbReference>
<sequence>MEKNLFVIEDEGDALLDDAPLTQVKEELVEVPSAKQDEEDPIVQEIPINLTRGPCPIYILQYLNKSQKLGKRIEDHPSVAEVRYREKSNVLELDMPLNTDVFFNQDRAKEQWDGVQVQTLRGVGVENAGQYVGLMHDGQMYLMPVERVAQLKPYFKYIDQEQQKQRKQDDAITQGGGAGSNPRAQVVTMSAKSSSEANQNRLGGSLLAHKIAEEEPIRTLAWKEDTFENFLAEVTSDEARETLVSEEDAATYLAKLL</sequence>
<dbReference type="AlphaFoldDB" id="Q754J1"/>
<evidence type="ECO:0000313" key="2">
    <source>
        <dbReference type="EMBL" id="AAS53454.1"/>
    </source>
</evidence>